<reference evidence="3 4" key="1">
    <citation type="submission" date="2024-05" db="EMBL/GenBank/DDBJ databases">
        <title>Genome sequencing and assembly of Indian major carp, Cirrhinus mrigala (Hamilton, 1822).</title>
        <authorList>
            <person name="Mohindra V."/>
            <person name="Chowdhury L.M."/>
            <person name="Lal K."/>
            <person name="Jena J.K."/>
        </authorList>
    </citation>
    <scope>NUCLEOTIDE SEQUENCE [LARGE SCALE GENOMIC DNA]</scope>
    <source>
        <strain evidence="3">CM1030</strain>
        <tissue evidence="3">Blood</tissue>
    </source>
</reference>
<dbReference type="Pfam" id="PF08926">
    <property type="entry name" value="DUF1908"/>
    <property type="match status" value="1"/>
</dbReference>
<comment type="caution">
    <text evidence="3">The sequence shown here is derived from an EMBL/GenBank/DDBJ whole genome shotgun (WGS) entry which is preliminary data.</text>
</comment>
<feature type="non-terminal residue" evidence="3">
    <location>
        <position position="49"/>
    </location>
</feature>
<proteinExistence type="predicted"/>
<sequence length="49" mass="5699">SSQERLHQLPFQPTLDELHFLSKHFGSTESITDDDGRRSPHVRPRSRSL</sequence>
<evidence type="ECO:0000256" key="1">
    <source>
        <dbReference type="SAM" id="MobiDB-lite"/>
    </source>
</evidence>
<feature type="region of interest" description="Disordered" evidence="1">
    <location>
        <begin position="26"/>
        <end position="49"/>
    </location>
</feature>
<name>A0ABD0RY44_CIRMR</name>
<evidence type="ECO:0000313" key="4">
    <source>
        <dbReference type="Proteomes" id="UP001529510"/>
    </source>
</evidence>
<keyword evidence="4" id="KW-1185">Reference proteome</keyword>
<feature type="non-terminal residue" evidence="3">
    <location>
        <position position="1"/>
    </location>
</feature>
<dbReference type="InterPro" id="IPR015022">
    <property type="entry name" value="MAST_pre-PK_dom"/>
</dbReference>
<evidence type="ECO:0000259" key="2">
    <source>
        <dbReference type="Pfam" id="PF08926"/>
    </source>
</evidence>
<feature type="compositionally biased region" description="Basic residues" evidence="1">
    <location>
        <begin position="39"/>
        <end position="49"/>
    </location>
</feature>
<protein>
    <recommendedName>
        <fullName evidence="2">Microtubule-associated serine/threonine-protein kinase pre-PK domain-containing protein</fullName>
    </recommendedName>
</protein>
<evidence type="ECO:0000313" key="3">
    <source>
        <dbReference type="EMBL" id="KAL0203050.1"/>
    </source>
</evidence>
<dbReference type="EMBL" id="JAMKFB020000001">
    <property type="protein sequence ID" value="KAL0203050.1"/>
    <property type="molecule type" value="Genomic_DNA"/>
</dbReference>
<feature type="domain" description="Microtubule-associated serine/threonine-protein kinase pre-PK" evidence="2">
    <location>
        <begin position="1"/>
        <end position="49"/>
    </location>
</feature>
<dbReference type="AlphaFoldDB" id="A0ABD0RY44"/>
<dbReference type="Proteomes" id="UP001529510">
    <property type="component" value="Unassembled WGS sequence"/>
</dbReference>
<gene>
    <name evidence="3" type="ORF">M9458_001068</name>
</gene>
<accession>A0ABD0RY44</accession>
<organism evidence="3 4">
    <name type="scientific">Cirrhinus mrigala</name>
    <name type="common">Mrigala</name>
    <dbReference type="NCBI Taxonomy" id="683832"/>
    <lineage>
        <taxon>Eukaryota</taxon>
        <taxon>Metazoa</taxon>
        <taxon>Chordata</taxon>
        <taxon>Craniata</taxon>
        <taxon>Vertebrata</taxon>
        <taxon>Euteleostomi</taxon>
        <taxon>Actinopterygii</taxon>
        <taxon>Neopterygii</taxon>
        <taxon>Teleostei</taxon>
        <taxon>Ostariophysi</taxon>
        <taxon>Cypriniformes</taxon>
        <taxon>Cyprinidae</taxon>
        <taxon>Labeoninae</taxon>
        <taxon>Labeonini</taxon>
        <taxon>Cirrhinus</taxon>
    </lineage>
</organism>